<dbReference type="EMBL" id="CAUYUJ010003303">
    <property type="protein sequence ID" value="CAK0804725.1"/>
    <property type="molecule type" value="Genomic_DNA"/>
</dbReference>
<sequence length="181" mass="19240">MRPLPNQQPYRWAACCFEAIGAWPQEWRCSGCFGTGVASVGPTAQGQLRSTADALIPLVEPNSVLVCPRPAVRPRARMLLWRAGAASAVAGLLAALPGARGGESAGECLDVEEPGFDGGNRQCFGYDPVGMVCGWDGDPKREAYCELAENGLKVCARRRGGGRCAAPDNVPRTAKTHDREL</sequence>
<comment type="caution">
    <text evidence="1">The sequence shown here is derived from an EMBL/GenBank/DDBJ whole genome shotgun (WGS) entry which is preliminary data.</text>
</comment>
<accession>A0ABN9QMJ9</accession>
<evidence type="ECO:0000313" key="1">
    <source>
        <dbReference type="EMBL" id="CAK0804725.1"/>
    </source>
</evidence>
<protein>
    <submittedName>
        <fullName evidence="1">Uncharacterized protein</fullName>
    </submittedName>
</protein>
<keyword evidence="2" id="KW-1185">Reference proteome</keyword>
<gene>
    <name evidence="1" type="ORF">PCOR1329_LOCUS11432</name>
</gene>
<name>A0ABN9QMJ9_9DINO</name>
<dbReference type="Proteomes" id="UP001189429">
    <property type="component" value="Unassembled WGS sequence"/>
</dbReference>
<organism evidence="1 2">
    <name type="scientific">Prorocentrum cordatum</name>
    <dbReference type="NCBI Taxonomy" id="2364126"/>
    <lineage>
        <taxon>Eukaryota</taxon>
        <taxon>Sar</taxon>
        <taxon>Alveolata</taxon>
        <taxon>Dinophyceae</taxon>
        <taxon>Prorocentrales</taxon>
        <taxon>Prorocentraceae</taxon>
        <taxon>Prorocentrum</taxon>
    </lineage>
</organism>
<evidence type="ECO:0000313" key="2">
    <source>
        <dbReference type="Proteomes" id="UP001189429"/>
    </source>
</evidence>
<reference evidence="1" key="1">
    <citation type="submission" date="2023-10" db="EMBL/GenBank/DDBJ databases">
        <authorList>
            <person name="Chen Y."/>
            <person name="Shah S."/>
            <person name="Dougan E. K."/>
            <person name="Thang M."/>
            <person name="Chan C."/>
        </authorList>
    </citation>
    <scope>NUCLEOTIDE SEQUENCE [LARGE SCALE GENOMIC DNA]</scope>
</reference>
<proteinExistence type="predicted"/>